<dbReference type="EnsemblPlants" id="AES96892">
    <property type="protein sequence ID" value="AES96892"/>
    <property type="gene ID" value="MTR_5g042830"/>
</dbReference>
<proteinExistence type="predicted"/>
<dbReference type="AlphaFoldDB" id="G7JWM0"/>
<organism evidence="1 3">
    <name type="scientific">Medicago truncatula</name>
    <name type="common">Barrel medic</name>
    <name type="synonym">Medicago tribuloides</name>
    <dbReference type="NCBI Taxonomy" id="3880"/>
    <lineage>
        <taxon>Eukaryota</taxon>
        <taxon>Viridiplantae</taxon>
        <taxon>Streptophyta</taxon>
        <taxon>Embryophyta</taxon>
        <taxon>Tracheophyta</taxon>
        <taxon>Spermatophyta</taxon>
        <taxon>Magnoliopsida</taxon>
        <taxon>eudicotyledons</taxon>
        <taxon>Gunneridae</taxon>
        <taxon>Pentapetalae</taxon>
        <taxon>rosids</taxon>
        <taxon>fabids</taxon>
        <taxon>Fabales</taxon>
        <taxon>Fabaceae</taxon>
        <taxon>Papilionoideae</taxon>
        <taxon>50 kb inversion clade</taxon>
        <taxon>NPAAA clade</taxon>
        <taxon>Hologalegina</taxon>
        <taxon>IRL clade</taxon>
        <taxon>Trifolieae</taxon>
        <taxon>Medicago</taxon>
    </lineage>
</organism>
<evidence type="ECO:0000313" key="3">
    <source>
        <dbReference type="Proteomes" id="UP000002051"/>
    </source>
</evidence>
<dbReference type="Proteomes" id="UP000002051">
    <property type="component" value="Chromosome 5"/>
</dbReference>
<dbReference type="EMBL" id="CM001221">
    <property type="protein sequence ID" value="AES96892.1"/>
    <property type="molecule type" value="Genomic_DNA"/>
</dbReference>
<dbReference type="HOGENOM" id="CLU_2112520_0_0_1"/>
<evidence type="ECO:0000313" key="1">
    <source>
        <dbReference type="EMBL" id="AES96892.1"/>
    </source>
</evidence>
<reference evidence="1 3" key="1">
    <citation type="journal article" date="2011" name="Nature">
        <title>The Medicago genome provides insight into the evolution of rhizobial symbioses.</title>
        <authorList>
            <person name="Young N.D."/>
            <person name="Debelle F."/>
            <person name="Oldroyd G.E."/>
            <person name="Geurts R."/>
            <person name="Cannon S.B."/>
            <person name="Udvardi M.K."/>
            <person name="Benedito V.A."/>
            <person name="Mayer K.F."/>
            <person name="Gouzy J."/>
            <person name="Schoof H."/>
            <person name="Van de Peer Y."/>
            <person name="Proost S."/>
            <person name="Cook D.R."/>
            <person name="Meyers B.C."/>
            <person name="Spannagl M."/>
            <person name="Cheung F."/>
            <person name="De Mita S."/>
            <person name="Krishnakumar V."/>
            <person name="Gundlach H."/>
            <person name="Zhou S."/>
            <person name="Mudge J."/>
            <person name="Bharti A.K."/>
            <person name="Murray J.D."/>
            <person name="Naoumkina M.A."/>
            <person name="Rosen B."/>
            <person name="Silverstein K.A."/>
            <person name="Tang H."/>
            <person name="Rombauts S."/>
            <person name="Zhao P.X."/>
            <person name="Zhou P."/>
            <person name="Barbe V."/>
            <person name="Bardou P."/>
            <person name="Bechner M."/>
            <person name="Bellec A."/>
            <person name="Berger A."/>
            <person name="Berges H."/>
            <person name="Bidwell S."/>
            <person name="Bisseling T."/>
            <person name="Choisne N."/>
            <person name="Couloux A."/>
            <person name="Denny R."/>
            <person name="Deshpande S."/>
            <person name="Dai X."/>
            <person name="Doyle J.J."/>
            <person name="Dudez A.M."/>
            <person name="Farmer A.D."/>
            <person name="Fouteau S."/>
            <person name="Franken C."/>
            <person name="Gibelin C."/>
            <person name="Gish J."/>
            <person name="Goldstein S."/>
            <person name="Gonzalez A.J."/>
            <person name="Green P.J."/>
            <person name="Hallab A."/>
            <person name="Hartog M."/>
            <person name="Hua A."/>
            <person name="Humphray S.J."/>
            <person name="Jeong D.H."/>
            <person name="Jing Y."/>
            <person name="Jocker A."/>
            <person name="Kenton S.M."/>
            <person name="Kim D.J."/>
            <person name="Klee K."/>
            <person name="Lai H."/>
            <person name="Lang C."/>
            <person name="Lin S."/>
            <person name="Macmil S.L."/>
            <person name="Magdelenat G."/>
            <person name="Matthews L."/>
            <person name="McCorrison J."/>
            <person name="Monaghan E.L."/>
            <person name="Mun J.H."/>
            <person name="Najar F.Z."/>
            <person name="Nicholson C."/>
            <person name="Noirot C."/>
            <person name="O'Bleness M."/>
            <person name="Paule C.R."/>
            <person name="Poulain J."/>
            <person name="Prion F."/>
            <person name="Qin B."/>
            <person name="Qu C."/>
            <person name="Retzel E.F."/>
            <person name="Riddle C."/>
            <person name="Sallet E."/>
            <person name="Samain S."/>
            <person name="Samson N."/>
            <person name="Sanders I."/>
            <person name="Saurat O."/>
            <person name="Scarpelli C."/>
            <person name="Schiex T."/>
            <person name="Segurens B."/>
            <person name="Severin A.J."/>
            <person name="Sherrier D.J."/>
            <person name="Shi R."/>
            <person name="Sims S."/>
            <person name="Singer S.R."/>
            <person name="Sinharoy S."/>
            <person name="Sterck L."/>
            <person name="Viollet A."/>
            <person name="Wang B.B."/>
            <person name="Wang K."/>
            <person name="Wang M."/>
            <person name="Wang X."/>
            <person name="Warfsmann J."/>
            <person name="Weissenbach J."/>
            <person name="White D.D."/>
            <person name="White J.D."/>
            <person name="Wiley G.B."/>
            <person name="Wincker P."/>
            <person name="Xing Y."/>
            <person name="Yang L."/>
            <person name="Yao Z."/>
            <person name="Ying F."/>
            <person name="Zhai J."/>
            <person name="Zhou L."/>
            <person name="Zuber A."/>
            <person name="Denarie J."/>
            <person name="Dixon R.A."/>
            <person name="May G.D."/>
            <person name="Schwartz D.C."/>
            <person name="Rogers J."/>
            <person name="Quetier F."/>
            <person name="Town C.D."/>
            <person name="Roe B.A."/>
        </authorList>
    </citation>
    <scope>NUCLEOTIDE SEQUENCE [LARGE SCALE GENOMIC DNA]</scope>
    <source>
        <strain evidence="1">A17</strain>
        <strain evidence="2 3">cv. Jemalong A17</strain>
    </source>
</reference>
<dbReference type="PANTHER" id="PTHR33067:SF31">
    <property type="entry name" value="RNA-DIRECTED DNA POLYMERASE"/>
    <property type="match status" value="1"/>
</dbReference>
<keyword evidence="3" id="KW-1185">Reference proteome</keyword>
<dbReference type="PANTHER" id="PTHR33067">
    <property type="entry name" value="RNA-DIRECTED DNA POLYMERASE-RELATED"/>
    <property type="match status" value="1"/>
</dbReference>
<sequence>MMEVEKDEEKEIDPLKTDSKILEEWKQMVNVLVIVKGFYVGEVMRDLESCTNMMSLSLFNKIEGMKLKSCEVRIRLADGSLKQAKGKIETMNINIGGFTFAIEVVVMEMKVLDRA</sequence>
<evidence type="ECO:0000313" key="2">
    <source>
        <dbReference type="EnsemblPlants" id="AES96892"/>
    </source>
</evidence>
<dbReference type="PaxDb" id="3880-AES96892"/>
<protein>
    <submittedName>
        <fullName evidence="1 2">Uncharacterized protein</fullName>
    </submittedName>
</protein>
<dbReference type="Gene3D" id="2.40.70.10">
    <property type="entry name" value="Acid Proteases"/>
    <property type="match status" value="1"/>
</dbReference>
<gene>
    <name evidence="1" type="ordered locus">MTR_5g042830</name>
</gene>
<accession>G7JWM0</accession>
<reference evidence="1 3" key="2">
    <citation type="journal article" date="2014" name="BMC Genomics">
        <title>An improved genome release (version Mt4.0) for the model legume Medicago truncatula.</title>
        <authorList>
            <person name="Tang H."/>
            <person name="Krishnakumar V."/>
            <person name="Bidwell S."/>
            <person name="Rosen B."/>
            <person name="Chan A."/>
            <person name="Zhou S."/>
            <person name="Gentzbittel L."/>
            <person name="Childs K.L."/>
            <person name="Yandell M."/>
            <person name="Gundlach H."/>
            <person name="Mayer K.F."/>
            <person name="Schwartz D.C."/>
            <person name="Town C.D."/>
        </authorList>
    </citation>
    <scope>GENOME REANNOTATION</scope>
    <source>
        <strain evidence="2 3">cv. Jemalong A17</strain>
    </source>
</reference>
<dbReference type="InterPro" id="IPR021109">
    <property type="entry name" value="Peptidase_aspartic_dom_sf"/>
</dbReference>
<name>G7JWM0_MEDTR</name>
<reference evidence="2" key="3">
    <citation type="submission" date="2015-04" db="UniProtKB">
        <authorList>
            <consortium name="EnsemblPlants"/>
        </authorList>
    </citation>
    <scope>IDENTIFICATION</scope>
    <source>
        <strain evidence="2">cv. Jemalong A17</strain>
    </source>
</reference>